<dbReference type="InterPro" id="IPR013785">
    <property type="entry name" value="Aldolase_TIM"/>
</dbReference>
<gene>
    <name evidence="12" type="ORF">Lokhon_00684</name>
</gene>
<evidence type="ECO:0000256" key="10">
    <source>
        <dbReference type="RuleBase" id="RU364116"/>
    </source>
</evidence>
<dbReference type="STRING" id="1122180.Lokhon_00684"/>
<feature type="domain" description="Radical SAM core" evidence="11">
    <location>
        <begin position="7"/>
        <end position="243"/>
    </location>
</feature>
<keyword evidence="13" id="KW-1185">Reference proteome</keyword>
<dbReference type="GO" id="GO:0006779">
    <property type="term" value="P:porphyrin-containing compound biosynthetic process"/>
    <property type="evidence" value="ECO:0007669"/>
    <property type="project" value="InterPro"/>
</dbReference>
<proteinExistence type="inferred from homology"/>
<dbReference type="SFLD" id="SFLDF00288">
    <property type="entry name" value="HemN-like__clustered_with_nucl"/>
    <property type="match status" value="1"/>
</dbReference>
<dbReference type="PROSITE" id="PS51918">
    <property type="entry name" value="RADICAL_SAM"/>
    <property type="match status" value="1"/>
</dbReference>
<dbReference type="RefSeq" id="WP_017927814.1">
    <property type="nucleotide sequence ID" value="NZ_KB822996.1"/>
</dbReference>
<evidence type="ECO:0000256" key="1">
    <source>
        <dbReference type="ARBA" id="ARBA00001966"/>
    </source>
</evidence>
<keyword evidence="8 10" id="KW-0411">Iron-sulfur</keyword>
<dbReference type="PANTHER" id="PTHR13932:SF5">
    <property type="entry name" value="RADICAL S-ADENOSYL METHIONINE DOMAIN-CONTAINING PROTEIN 1, MITOCHONDRIAL"/>
    <property type="match status" value="1"/>
</dbReference>
<dbReference type="Pfam" id="PF04055">
    <property type="entry name" value="Radical_SAM"/>
    <property type="match status" value="1"/>
</dbReference>
<comment type="cofactor">
    <cofactor evidence="1">
        <name>[4Fe-4S] cluster</name>
        <dbReference type="ChEBI" id="CHEBI:49883"/>
    </cofactor>
</comment>
<dbReference type="SFLD" id="SFLDS00029">
    <property type="entry name" value="Radical_SAM"/>
    <property type="match status" value="1"/>
</dbReference>
<dbReference type="PANTHER" id="PTHR13932">
    <property type="entry name" value="COPROPORPHYRINIGEN III OXIDASE"/>
    <property type="match status" value="1"/>
</dbReference>
<dbReference type="AlphaFoldDB" id="A0A017HG91"/>
<dbReference type="InterPro" id="IPR058240">
    <property type="entry name" value="rSAM_sf"/>
</dbReference>
<protein>
    <recommendedName>
        <fullName evidence="3 10">Heme chaperone HemW</fullName>
    </recommendedName>
</protein>
<evidence type="ECO:0000256" key="3">
    <source>
        <dbReference type="ARBA" id="ARBA00017228"/>
    </source>
</evidence>
<keyword evidence="5 10" id="KW-0949">S-adenosyl-L-methionine</keyword>
<dbReference type="HOGENOM" id="CLU_027579_0_1_5"/>
<dbReference type="InterPro" id="IPR007197">
    <property type="entry name" value="rSAM"/>
</dbReference>
<dbReference type="InterPro" id="IPR034505">
    <property type="entry name" value="Coproporphyrinogen-III_oxidase"/>
</dbReference>
<dbReference type="Gene3D" id="3.20.20.70">
    <property type="entry name" value="Aldolase class I"/>
    <property type="match status" value="1"/>
</dbReference>
<dbReference type="InterPro" id="IPR004559">
    <property type="entry name" value="HemW-like"/>
</dbReference>
<dbReference type="GO" id="GO:0046872">
    <property type="term" value="F:metal ion binding"/>
    <property type="evidence" value="ECO:0007669"/>
    <property type="project" value="UniProtKB-UniRule"/>
</dbReference>
<dbReference type="EMBL" id="APGJ01000003">
    <property type="protein sequence ID" value="EYD73158.1"/>
    <property type="molecule type" value="Genomic_DNA"/>
</dbReference>
<keyword evidence="6 10" id="KW-0479">Metal-binding</keyword>
<dbReference type="Proteomes" id="UP000025047">
    <property type="component" value="Unassembled WGS sequence"/>
</dbReference>
<evidence type="ECO:0000259" key="11">
    <source>
        <dbReference type="PROSITE" id="PS51918"/>
    </source>
</evidence>
<evidence type="ECO:0000256" key="7">
    <source>
        <dbReference type="ARBA" id="ARBA00023004"/>
    </source>
</evidence>
<comment type="caution">
    <text evidence="12">The sequence shown here is derived from an EMBL/GenBank/DDBJ whole genome shotgun (WGS) entry which is preliminary data.</text>
</comment>
<evidence type="ECO:0000256" key="2">
    <source>
        <dbReference type="ARBA" id="ARBA00006100"/>
    </source>
</evidence>
<evidence type="ECO:0000256" key="5">
    <source>
        <dbReference type="ARBA" id="ARBA00022691"/>
    </source>
</evidence>
<evidence type="ECO:0000256" key="8">
    <source>
        <dbReference type="ARBA" id="ARBA00023014"/>
    </source>
</evidence>
<dbReference type="OrthoDB" id="9808022at2"/>
<keyword evidence="7 10" id="KW-0408">Iron</keyword>
<dbReference type="eggNOG" id="COG0635">
    <property type="taxonomic scope" value="Bacteria"/>
</dbReference>
<organism evidence="12 13">
    <name type="scientific">Limimaricola hongkongensis DSM 17492</name>
    <dbReference type="NCBI Taxonomy" id="1122180"/>
    <lineage>
        <taxon>Bacteria</taxon>
        <taxon>Pseudomonadati</taxon>
        <taxon>Pseudomonadota</taxon>
        <taxon>Alphaproteobacteria</taxon>
        <taxon>Rhodobacterales</taxon>
        <taxon>Paracoccaceae</taxon>
        <taxon>Limimaricola</taxon>
    </lineage>
</organism>
<dbReference type="PATRIC" id="fig|1122180.6.peg.683"/>
<dbReference type="SUPFAM" id="SSF102114">
    <property type="entry name" value="Radical SAM enzymes"/>
    <property type="match status" value="1"/>
</dbReference>
<dbReference type="SFLD" id="SFLDF00562">
    <property type="entry name" value="HemN-like__clustered_with_heat"/>
    <property type="match status" value="1"/>
</dbReference>
<comment type="function">
    <text evidence="10">Probably acts as a heme chaperone, transferring heme to an unknown acceptor. Binds one molecule of heme per monomer, possibly covalently. Binds 1 [4Fe-4S] cluster. The cluster is coordinated with 3 cysteines and an exchangeable S-adenosyl-L-methionine.</text>
</comment>
<keyword evidence="4 10" id="KW-0349">Heme</keyword>
<name>A0A017HG91_9RHOB</name>
<dbReference type="InterPro" id="IPR006638">
    <property type="entry name" value="Elp3/MiaA/NifB-like_rSAM"/>
</dbReference>
<comment type="similarity">
    <text evidence="2">Belongs to the anaerobic coproporphyrinogen-III oxidase family. HemW subfamily.</text>
</comment>
<reference evidence="12 13" key="1">
    <citation type="submission" date="2013-03" db="EMBL/GenBank/DDBJ databases">
        <authorList>
            <person name="Fiebig A."/>
            <person name="Goeker M."/>
            <person name="Klenk H.-P.P."/>
        </authorList>
    </citation>
    <scope>NUCLEOTIDE SEQUENCE [LARGE SCALE GENOMIC DNA]</scope>
    <source>
        <strain evidence="12 13">DSM 17492</strain>
    </source>
</reference>
<dbReference type="GO" id="GO:0004109">
    <property type="term" value="F:coproporphyrinogen oxidase activity"/>
    <property type="evidence" value="ECO:0007669"/>
    <property type="project" value="InterPro"/>
</dbReference>
<keyword evidence="9 10" id="KW-0143">Chaperone</keyword>
<sequence length="387" mass="43289">MENRVENWQRGGFGLYLHWPFCQAKCPYCDFNSHVAQRIDQDRWAAAYLSELDRLAEQTGDRILGSVFFGGGTPSLMEPRIVGAILDRIGRNWRLRNYFEVTLEANPTSIEADRFTGYRQAGVNRVSMGMQALNDGDLRKLGRLHSVDEGLKAFDIARNAFDRVSFDLIYARQDQTPEDWRAELRQALDLCADHLSLYQLTVEDGTAFGDRLARGGLRGLPDEDRSAEMYEITQELTAAAGLPAYEISNHAVAGAESRHNLIYWRSGDWIGIGPGAHGRLEFEGRRYATEAPKAPGAWLSKVENGQGGELDRVDLDALEGFEERLMMGLRLREGVEVSMEGCPDAAGFARRVDGLVELGLLRREQDRLVATEAGRPILNGILRELLA</sequence>
<dbReference type="GO" id="GO:0005737">
    <property type="term" value="C:cytoplasm"/>
    <property type="evidence" value="ECO:0007669"/>
    <property type="project" value="UniProtKB-SubCell"/>
</dbReference>
<dbReference type="CDD" id="cd01335">
    <property type="entry name" value="Radical_SAM"/>
    <property type="match status" value="1"/>
</dbReference>
<dbReference type="GO" id="GO:0051539">
    <property type="term" value="F:4 iron, 4 sulfur cluster binding"/>
    <property type="evidence" value="ECO:0007669"/>
    <property type="project" value="UniProtKB-UniRule"/>
</dbReference>
<dbReference type="SFLD" id="SFLDG01065">
    <property type="entry name" value="anaerobic_coproporphyrinogen-I"/>
    <property type="match status" value="1"/>
</dbReference>
<evidence type="ECO:0000313" key="12">
    <source>
        <dbReference type="EMBL" id="EYD73158.1"/>
    </source>
</evidence>
<evidence type="ECO:0000256" key="6">
    <source>
        <dbReference type="ARBA" id="ARBA00022723"/>
    </source>
</evidence>
<evidence type="ECO:0000256" key="4">
    <source>
        <dbReference type="ARBA" id="ARBA00022617"/>
    </source>
</evidence>
<keyword evidence="10" id="KW-0963">Cytoplasm</keyword>
<accession>A0A017HG91</accession>
<evidence type="ECO:0000256" key="9">
    <source>
        <dbReference type="ARBA" id="ARBA00023186"/>
    </source>
</evidence>
<evidence type="ECO:0000313" key="13">
    <source>
        <dbReference type="Proteomes" id="UP000025047"/>
    </source>
</evidence>
<keyword evidence="10" id="KW-0004">4Fe-4S</keyword>
<dbReference type="SMART" id="SM00729">
    <property type="entry name" value="Elp3"/>
    <property type="match status" value="1"/>
</dbReference>
<comment type="subcellular location">
    <subcellularLocation>
        <location evidence="10">Cytoplasm</location>
    </subcellularLocation>
</comment>
<dbReference type="NCBIfam" id="TIGR00539">
    <property type="entry name" value="hemN_rel"/>
    <property type="match status" value="1"/>
</dbReference>